<proteinExistence type="predicted"/>
<name>A0A9P7DAR5_9AGAM</name>
<dbReference type="GeneID" id="64601513"/>
<feature type="compositionally biased region" description="Pro residues" evidence="1">
    <location>
        <begin position="174"/>
        <end position="183"/>
    </location>
</feature>
<feature type="compositionally biased region" description="Pro residues" evidence="1">
    <location>
        <begin position="144"/>
        <end position="155"/>
    </location>
</feature>
<sequence length="309" mass="34017">MYSYGRQPADSDAPDDNAFQYAPFLSSDFPAQSAADSRFLYFLQNRYDPTMMPGPGADGDSSMSFFNDIFQSNGYHPIYNLSAHQDSGPPYPLPQYFPVFPLPIMSIDGTTTLAPGSEDLRPLGELPCFNEPLPLGDSFHVREPPPPPPPLPPQAGPSGSEPLPLGDPFHIREPPPPPLPPQAGPSGSRTRQPPEKEKAYEFKVWPYPRARPKLRGITSAQTAAHEALLSSANAKDEEYGSQWSAENLTAFYKSFTVPPSAVIMSTTKKHARNVVPFGYSLQPSIWLEDYAPEYQIETVKDLIGNPSFC</sequence>
<protein>
    <submittedName>
        <fullName evidence="2">Uncharacterized protein</fullName>
    </submittedName>
</protein>
<dbReference type="RefSeq" id="XP_041153287.1">
    <property type="nucleotide sequence ID" value="XM_041307749.1"/>
</dbReference>
<organism evidence="2 3">
    <name type="scientific">Suillus plorans</name>
    <dbReference type="NCBI Taxonomy" id="116603"/>
    <lineage>
        <taxon>Eukaryota</taxon>
        <taxon>Fungi</taxon>
        <taxon>Dikarya</taxon>
        <taxon>Basidiomycota</taxon>
        <taxon>Agaricomycotina</taxon>
        <taxon>Agaricomycetes</taxon>
        <taxon>Agaricomycetidae</taxon>
        <taxon>Boletales</taxon>
        <taxon>Suillineae</taxon>
        <taxon>Suillaceae</taxon>
        <taxon>Suillus</taxon>
    </lineage>
</organism>
<dbReference type="OrthoDB" id="2691130at2759"/>
<evidence type="ECO:0000313" key="3">
    <source>
        <dbReference type="Proteomes" id="UP000719766"/>
    </source>
</evidence>
<evidence type="ECO:0000313" key="2">
    <source>
        <dbReference type="EMBL" id="KAG1785804.1"/>
    </source>
</evidence>
<evidence type="ECO:0000256" key="1">
    <source>
        <dbReference type="SAM" id="MobiDB-lite"/>
    </source>
</evidence>
<gene>
    <name evidence="2" type="ORF">HD556DRAFT_1450357</name>
</gene>
<keyword evidence="3" id="KW-1185">Reference proteome</keyword>
<dbReference type="EMBL" id="JABBWE010000103">
    <property type="protein sequence ID" value="KAG1785804.1"/>
    <property type="molecule type" value="Genomic_DNA"/>
</dbReference>
<dbReference type="AlphaFoldDB" id="A0A9P7DAR5"/>
<accession>A0A9P7DAR5</accession>
<feature type="region of interest" description="Disordered" evidence="1">
    <location>
        <begin position="134"/>
        <end position="199"/>
    </location>
</feature>
<reference evidence="2" key="1">
    <citation type="journal article" date="2020" name="New Phytol.">
        <title>Comparative genomics reveals dynamic genome evolution in host specialist ectomycorrhizal fungi.</title>
        <authorList>
            <person name="Lofgren L.A."/>
            <person name="Nguyen N.H."/>
            <person name="Vilgalys R."/>
            <person name="Ruytinx J."/>
            <person name="Liao H.L."/>
            <person name="Branco S."/>
            <person name="Kuo A."/>
            <person name="LaButti K."/>
            <person name="Lipzen A."/>
            <person name="Andreopoulos W."/>
            <person name="Pangilinan J."/>
            <person name="Riley R."/>
            <person name="Hundley H."/>
            <person name="Na H."/>
            <person name="Barry K."/>
            <person name="Grigoriev I.V."/>
            <person name="Stajich J.E."/>
            <person name="Kennedy P.G."/>
        </authorList>
    </citation>
    <scope>NUCLEOTIDE SEQUENCE</scope>
    <source>
        <strain evidence="2">S12</strain>
    </source>
</reference>
<dbReference type="Proteomes" id="UP000719766">
    <property type="component" value="Unassembled WGS sequence"/>
</dbReference>
<comment type="caution">
    <text evidence="2">The sequence shown here is derived from an EMBL/GenBank/DDBJ whole genome shotgun (WGS) entry which is preliminary data.</text>
</comment>